<dbReference type="InterPro" id="IPR020904">
    <property type="entry name" value="Sc_DH/Rdtase_CS"/>
</dbReference>
<dbReference type="SUPFAM" id="SSF51735">
    <property type="entry name" value="NAD(P)-binding Rossmann-fold domains"/>
    <property type="match status" value="1"/>
</dbReference>
<dbReference type="InterPro" id="IPR002347">
    <property type="entry name" value="SDR_fam"/>
</dbReference>
<dbReference type="PROSITE" id="PS00061">
    <property type="entry name" value="ADH_SHORT"/>
    <property type="match status" value="1"/>
</dbReference>
<dbReference type="EMBL" id="JADOUF010000001">
    <property type="protein sequence ID" value="MBG6135998.1"/>
    <property type="molecule type" value="Genomic_DNA"/>
</dbReference>
<dbReference type="PANTHER" id="PTHR43639:SF9">
    <property type="entry name" value="BLL5898 PROTEIN"/>
    <property type="match status" value="1"/>
</dbReference>
<proteinExistence type="inferred from homology"/>
<dbReference type="PRINTS" id="PR00081">
    <property type="entry name" value="GDHRDH"/>
</dbReference>
<keyword evidence="4" id="KW-1185">Reference proteome</keyword>
<dbReference type="PANTHER" id="PTHR43639">
    <property type="entry name" value="OXIDOREDUCTASE, SHORT-CHAIN DEHYDROGENASE/REDUCTASE FAMILY (AFU_ORTHOLOGUE AFUA_5G02870)"/>
    <property type="match status" value="1"/>
</dbReference>
<name>A0A8J7GGZ5_9ACTN</name>
<comment type="similarity">
    <text evidence="1">Belongs to the short-chain dehydrogenases/reductases (SDR) family.</text>
</comment>
<dbReference type="FunFam" id="3.40.50.720:FF:000084">
    <property type="entry name" value="Short-chain dehydrogenase reductase"/>
    <property type="match status" value="1"/>
</dbReference>
<dbReference type="InterPro" id="IPR036291">
    <property type="entry name" value="NAD(P)-bd_dom_sf"/>
</dbReference>
<evidence type="ECO:0000256" key="2">
    <source>
        <dbReference type="ARBA" id="ARBA00023002"/>
    </source>
</evidence>
<dbReference type="RefSeq" id="WP_197003041.1">
    <property type="nucleotide sequence ID" value="NZ_BONS01000001.1"/>
</dbReference>
<dbReference type="Pfam" id="PF13561">
    <property type="entry name" value="adh_short_C2"/>
    <property type="match status" value="1"/>
</dbReference>
<dbReference type="Gene3D" id="3.40.50.720">
    <property type="entry name" value="NAD(P)-binding Rossmann-like Domain"/>
    <property type="match status" value="1"/>
</dbReference>
<organism evidence="3 4">
    <name type="scientific">Longispora fulva</name>
    <dbReference type="NCBI Taxonomy" id="619741"/>
    <lineage>
        <taxon>Bacteria</taxon>
        <taxon>Bacillati</taxon>
        <taxon>Actinomycetota</taxon>
        <taxon>Actinomycetes</taxon>
        <taxon>Micromonosporales</taxon>
        <taxon>Micromonosporaceae</taxon>
        <taxon>Longispora</taxon>
    </lineage>
</organism>
<dbReference type="Proteomes" id="UP000622552">
    <property type="component" value="Unassembled WGS sequence"/>
</dbReference>
<evidence type="ECO:0000313" key="3">
    <source>
        <dbReference type="EMBL" id="MBG6135998.1"/>
    </source>
</evidence>
<keyword evidence="2" id="KW-0560">Oxidoreductase</keyword>
<reference evidence="3" key="1">
    <citation type="submission" date="2020-11" db="EMBL/GenBank/DDBJ databases">
        <title>Sequencing the genomes of 1000 actinobacteria strains.</title>
        <authorList>
            <person name="Klenk H.-P."/>
        </authorList>
    </citation>
    <scope>NUCLEOTIDE SEQUENCE</scope>
    <source>
        <strain evidence="3">DSM 45356</strain>
    </source>
</reference>
<comment type="caution">
    <text evidence="3">The sequence shown here is derived from an EMBL/GenBank/DDBJ whole genome shotgun (WGS) entry which is preliminary data.</text>
</comment>
<dbReference type="PRINTS" id="PR00080">
    <property type="entry name" value="SDRFAMILY"/>
</dbReference>
<gene>
    <name evidence="3" type="ORF">IW245_002192</name>
</gene>
<dbReference type="AlphaFoldDB" id="A0A8J7GGZ5"/>
<sequence>MNGQTAIVTGAARGIGRAIAEAFAARGATVVGVDLDPVPVGTGVRGDITDEATIAEALSVAGPATILVNCAFAEQRATLLDGTAEGWERTFAVCLHAAVRLSRDFVGQLPAGGGAIVNVTSVHASLAAPAFGAYAAAKAALEAFTRTAALEWGPLGVRVNAVAPGFVAVERNAHLWSDPETLADLTRAYPLGRAGRPEEVAAAVAFLASSESSFVTGVVLPVDGGLTARSPEVQT</sequence>
<dbReference type="GO" id="GO:0016491">
    <property type="term" value="F:oxidoreductase activity"/>
    <property type="evidence" value="ECO:0007669"/>
    <property type="project" value="UniProtKB-KW"/>
</dbReference>
<dbReference type="CDD" id="cd05233">
    <property type="entry name" value="SDR_c"/>
    <property type="match status" value="1"/>
</dbReference>
<protein>
    <submittedName>
        <fullName evidence="3">NAD(P)-dependent dehydrogenase (Short-subunit alcohol dehydrogenase family)</fullName>
    </submittedName>
</protein>
<evidence type="ECO:0000313" key="4">
    <source>
        <dbReference type="Proteomes" id="UP000622552"/>
    </source>
</evidence>
<evidence type="ECO:0000256" key="1">
    <source>
        <dbReference type="ARBA" id="ARBA00006484"/>
    </source>
</evidence>
<accession>A0A8J7GGZ5</accession>